<dbReference type="HAMAP" id="MF_01925">
    <property type="entry name" value="P5C_reductase"/>
    <property type="match status" value="1"/>
</dbReference>
<accession>A0A4R1BIT9</accession>
<dbReference type="UniPathway" id="UPA00098">
    <property type="reaction ID" value="UER00361"/>
</dbReference>
<dbReference type="PROSITE" id="PS00521">
    <property type="entry name" value="P5CR"/>
    <property type="match status" value="1"/>
</dbReference>
<evidence type="ECO:0000256" key="4">
    <source>
        <dbReference type="HAMAP-Rule" id="MF_01925"/>
    </source>
</evidence>
<evidence type="ECO:0000259" key="9">
    <source>
        <dbReference type="Pfam" id="PF14748"/>
    </source>
</evidence>
<dbReference type="Gene3D" id="3.40.50.720">
    <property type="entry name" value="NAD(P)-binding Rossmann-like Domain"/>
    <property type="match status" value="1"/>
</dbReference>
<feature type="domain" description="Pyrroline-5-carboxylate reductase catalytic N-terminal" evidence="8">
    <location>
        <begin position="2"/>
        <end position="94"/>
    </location>
</feature>
<dbReference type="SUPFAM" id="SSF48179">
    <property type="entry name" value="6-phosphogluconate dehydrogenase C-terminal domain-like"/>
    <property type="match status" value="1"/>
</dbReference>
<evidence type="ECO:0000256" key="1">
    <source>
        <dbReference type="ARBA" id="ARBA00005525"/>
    </source>
</evidence>
<comment type="subcellular location">
    <subcellularLocation>
        <location evidence="4">Cytoplasm</location>
    </subcellularLocation>
</comment>
<dbReference type="AlphaFoldDB" id="A0A4R1BIT9"/>
<dbReference type="OrthoDB" id="9805754at2"/>
<dbReference type="InterPro" id="IPR036291">
    <property type="entry name" value="NAD(P)-bd_dom_sf"/>
</dbReference>
<keyword evidence="4" id="KW-0963">Cytoplasm</keyword>
<dbReference type="GO" id="GO:0055129">
    <property type="term" value="P:L-proline biosynthetic process"/>
    <property type="evidence" value="ECO:0007669"/>
    <property type="project" value="UniProtKB-UniRule"/>
</dbReference>
<evidence type="ECO:0000256" key="7">
    <source>
        <dbReference type="RuleBase" id="RU003903"/>
    </source>
</evidence>
<dbReference type="PANTHER" id="PTHR11645:SF0">
    <property type="entry name" value="PYRROLINE-5-CARBOXYLATE REDUCTASE 3"/>
    <property type="match status" value="1"/>
</dbReference>
<evidence type="ECO:0000313" key="11">
    <source>
        <dbReference type="Proteomes" id="UP000295443"/>
    </source>
</evidence>
<feature type="binding site" evidence="6">
    <location>
        <begin position="6"/>
        <end position="11"/>
    </location>
    <ligand>
        <name>NADP(+)</name>
        <dbReference type="ChEBI" id="CHEBI:58349"/>
    </ligand>
</feature>
<dbReference type="GO" id="GO:0004735">
    <property type="term" value="F:pyrroline-5-carboxylate reductase activity"/>
    <property type="evidence" value="ECO:0007669"/>
    <property type="project" value="UniProtKB-UniRule"/>
</dbReference>
<evidence type="ECO:0000259" key="8">
    <source>
        <dbReference type="Pfam" id="PF03807"/>
    </source>
</evidence>
<comment type="pathway">
    <text evidence="4 7">Amino-acid biosynthesis; L-proline biosynthesis; L-proline from L-glutamate 5-semialdehyde: step 1/1.</text>
</comment>
<dbReference type="InterPro" id="IPR000304">
    <property type="entry name" value="Pyrroline-COOH_reductase"/>
</dbReference>
<feature type="binding site" evidence="6">
    <location>
        <begin position="66"/>
        <end position="69"/>
    </location>
    <ligand>
        <name>NADP(+)</name>
        <dbReference type="ChEBI" id="CHEBI:58349"/>
    </ligand>
</feature>
<evidence type="ECO:0000313" key="10">
    <source>
        <dbReference type="EMBL" id="TCJ17199.1"/>
    </source>
</evidence>
<dbReference type="EMBL" id="SJZB01000014">
    <property type="protein sequence ID" value="TCJ17199.1"/>
    <property type="molecule type" value="Genomic_DNA"/>
</dbReference>
<comment type="catalytic activity">
    <reaction evidence="4 7">
        <text>L-proline + NADP(+) = (S)-1-pyrroline-5-carboxylate + NADPH + 2 H(+)</text>
        <dbReference type="Rhea" id="RHEA:14109"/>
        <dbReference type="ChEBI" id="CHEBI:15378"/>
        <dbReference type="ChEBI" id="CHEBI:17388"/>
        <dbReference type="ChEBI" id="CHEBI:57783"/>
        <dbReference type="ChEBI" id="CHEBI:58349"/>
        <dbReference type="ChEBI" id="CHEBI:60039"/>
        <dbReference type="EC" id="1.5.1.2"/>
    </reaction>
</comment>
<dbReference type="PANTHER" id="PTHR11645">
    <property type="entry name" value="PYRROLINE-5-CARBOXYLATE REDUCTASE"/>
    <property type="match status" value="1"/>
</dbReference>
<dbReference type="FunFam" id="1.10.3730.10:FF:000001">
    <property type="entry name" value="Pyrroline-5-carboxylate reductase"/>
    <property type="match status" value="1"/>
</dbReference>
<dbReference type="InterPro" id="IPR053790">
    <property type="entry name" value="P5CR-like_CS"/>
</dbReference>
<proteinExistence type="inferred from homology"/>
<dbReference type="Gene3D" id="1.10.3730.10">
    <property type="entry name" value="ProC C-terminal domain-like"/>
    <property type="match status" value="1"/>
</dbReference>
<dbReference type="PIRSF" id="PIRSF000193">
    <property type="entry name" value="Pyrrol-5-carb_rd"/>
    <property type="match status" value="1"/>
</dbReference>
<feature type="domain" description="Pyrroline-5-carboxylate reductase dimerisation" evidence="9">
    <location>
        <begin position="158"/>
        <end position="262"/>
    </location>
</feature>
<evidence type="ECO:0000256" key="3">
    <source>
        <dbReference type="ARBA" id="ARBA00023002"/>
    </source>
</evidence>
<keyword evidence="2 4" id="KW-0521">NADP</keyword>
<comment type="caution">
    <text evidence="10">The sequence shown here is derived from an EMBL/GenBank/DDBJ whole genome shotgun (WGS) entry which is preliminary data.</text>
</comment>
<dbReference type="NCBIfam" id="TIGR00112">
    <property type="entry name" value="proC"/>
    <property type="match status" value="1"/>
</dbReference>
<keyword evidence="3 4" id="KW-0560">Oxidoreductase</keyword>
<dbReference type="InterPro" id="IPR028939">
    <property type="entry name" value="P5C_Rdtase_cat_N"/>
</dbReference>
<comment type="function">
    <text evidence="4">Catalyzes the reduction of 1-pyrroline-5-carboxylate (PCA) to L-proline.</text>
</comment>
<protein>
    <recommendedName>
        <fullName evidence="4 5">Pyrroline-5-carboxylate reductase</fullName>
        <shortName evidence="4">P5C reductase</shortName>
        <shortName evidence="4">P5CR</shortName>
        <ecNumber evidence="4 5">1.5.1.2</ecNumber>
    </recommendedName>
    <alternativeName>
        <fullName evidence="4">PCA reductase</fullName>
    </alternativeName>
</protein>
<dbReference type="GO" id="GO:0005737">
    <property type="term" value="C:cytoplasm"/>
    <property type="evidence" value="ECO:0007669"/>
    <property type="project" value="UniProtKB-SubCell"/>
</dbReference>
<comment type="similarity">
    <text evidence="1 4 7">Belongs to the pyrroline-5-carboxylate reductase family.</text>
</comment>
<keyword evidence="4 7" id="KW-0641">Proline biosynthesis</keyword>
<reference evidence="10 11" key="1">
    <citation type="submission" date="2019-03" db="EMBL/GenBank/DDBJ databases">
        <title>Genome sequence of Thiobacillaceae bacterium LSR1, a sulfur-oxidizing bacterium isolated from freshwater sediment.</title>
        <authorList>
            <person name="Li S."/>
        </authorList>
    </citation>
    <scope>NUCLEOTIDE SEQUENCE [LARGE SCALE GENOMIC DNA]</scope>
    <source>
        <strain evidence="10 11">LSR1</strain>
    </source>
</reference>
<name>A0A4R1BIT9_9PROT</name>
<dbReference type="RefSeq" id="WP_131445082.1">
    <property type="nucleotide sequence ID" value="NZ_SJZB01000014.1"/>
</dbReference>
<organism evidence="10 11">
    <name type="scientific">Parasulfuritortus cantonensis</name>
    <dbReference type="NCBI Taxonomy" id="2528202"/>
    <lineage>
        <taxon>Bacteria</taxon>
        <taxon>Pseudomonadati</taxon>
        <taxon>Pseudomonadota</taxon>
        <taxon>Betaproteobacteria</taxon>
        <taxon>Nitrosomonadales</taxon>
        <taxon>Thiobacillaceae</taxon>
        <taxon>Parasulfuritortus</taxon>
    </lineage>
</organism>
<dbReference type="EC" id="1.5.1.2" evidence="4 5"/>
<dbReference type="Proteomes" id="UP000295443">
    <property type="component" value="Unassembled WGS sequence"/>
</dbReference>
<evidence type="ECO:0000256" key="2">
    <source>
        <dbReference type="ARBA" id="ARBA00022857"/>
    </source>
</evidence>
<dbReference type="SUPFAM" id="SSF51735">
    <property type="entry name" value="NAD(P)-binding Rossmann-fold domains"/>
    <property type="match status" value="1"/>
</dbReference>
<dbReference type="Pfam" id="PF03807">
    <property type="entry name" value="F420_oxidored"/>
    <property type="match status" value="1"/>
</dbReference>
<dbReference type="Pfam" id="PF14748">
    <property type="entry name" value="P5CR_dimer"/>
    <property type="match status" value="1"/>
</dbReference>
<keyword evidence="11" id="KW-1185">Reference proteome</keyword>
<dbReference type="InterPro" id="IPR008927">
    <property type="entry name" value="6-PGluconate_DH-like_C_sf"/>
</dbReference>
<keyword evidence="4 7" id="KW-0028">Amino-acid biosynthesis</keyword>
<evidence type="ECO:0000256" key="5">
    <source>
        <dbReference type="NCBIfam" id="TIGR00112"/>
    </source>
</evidence>
<dbReference type="InterPro" id="IPR029036">
    <property type="entry name" value="P5CR_dimer"/>
</dbReference>
<sequence length="269" mass="27283">MKVGFIGGGNMAEAMIGGMLRQGFAAADIRVTEPNPDRRAALATRYGITVEAEAAATLAVDVLVLAVKPQVLRAVLTSLPRPAPETCVLSIAAGVRAGDIARWLNQHKAVVRAMPNTPALVGAGIAGLYALPDVSAEQQARAETVLKAVGETVWVADEALIDAVTAISGSGPAYVFLFIEALESAGRALGLDADAARTLALGTVYGSAALAVQDGSEPAELRARVTSKGGTTERGVAALEEHGVRAAVAAAAAAAAARARELGDQLGAE</sequence>
<gene>
    <name evidence="4" type="primary">proC</name>
    <name evidence="10" type="ORF">EZJ19_04405</name>
</gene>
<comment type="catalytic activity">
    <reaction evidence="4">
        <text>L-proline + NAD(+) = (S)-1-pyrroline-5-carboxylate + NADH + 2 H(+)</text>
        <dbReference type="Rhea" id="RHEA:14105"/>
        <dbReference type="ChEBI" id="CHEBI:15378"/>
        <dbReference type="ChEBI" id="CHEBI:17388"/>
        <dbReference type="ChEBI" id="CHEBI:57540"/>
        <dbReference type="ChEBI" id="CHEBI:57945"/>
        <dbReference type="ChEBI" id="CHEBI:60039"/>
        <dbReference type="EC" id="1.5.1.2"/>
    </reaction>
</comment>
<evidence type="ECO:0000256" key="6">
    <source>
        <dbReference type="PIRSR" id="PIRSR000193-1"/>
    </source>
</evidence>